<reference evidence="10 11" key="1">
    <citation type="journal article" date="2011" name="Proc. Natl. Acad. Sci. U.S.A.">
        <title>Evolutionary erosion of yeast sex chromosomes by mating-type switching accidents.</title>
        <authorList>
            <person name="Gordon J.L."/>
            <person name="Armisen D."/>
            <person name="Proux-Wera E."/>
            <person name="Oheigeartaigh S.S."/>
            <person name="Byrne K.P."/>
            <person name="Wolfe K.H."/>
        </authorList>
    </citation>
    <scope>NUCLEOTIDE SEQUENCE [LARGE SCALE GENOMIC DNA]</scope>
    <source>
        <strain evidence="11">ATCC MYA-139 / BCRC 22969 / CBS 8797 / CCRC 22969 / KCTC 17520 / NBRC 10181 / NCYC 3082</strain>
    </source>
</reference>
<dbReference type="KEGG" id="kng:KNAG_0E01750"/>
<dbReference type="SUPFAM" id="SSF46785">
    <property type="entry name" value="Winged helix' DNA-binding domain"/>
    <property type="match status" value="1"/>
</dbReference>
<dbReference type="OrthoDB" id="5954824at2759"/>
<dbReference type="SMART" id="SM00240">
    <property type="entry name" value="FHA"/>
    <property type="match status" value="1"/>
</dbReference>
<feature type="domain" description="Fork-head" evidence="9">
    <location>
        <begin position="369"/>
        <end position="467"/>
    </location>
</feature>
<feature type="compositionally biased region" description="Polar residues" evidence="7">
    <location>
        <begin position="294"/>
        <end position="303"/>
    </location>
</feature>
<evidence type="ECO:0000256" key="7">
    <source>
        <dbReference type="SAM" id="MobiDB-lite"/>
    </source>
</evidence>
<evidence type="ECO:0000256" key="1">
    <source>
        <dbReference type="ARBA" id="ARBA00004123"/>
    </source>
</evidence>
<dbReference type="PROSITE" id="PS50039">
    <property type="entry name" value="FORK_HEAD_3"/>
    <property type="match status" value="1"/>
</dbReference>
<dbReference type="GO" id="GO:0000978">
    <property type="term" value="F:RNA polymerase II cis-regulatory region sequence-specific DNA binding"/>
    <property type="evidence" value="ECO:0007669"/>
    <property type="project" value="TreeGrafter"/>
</dbReference>
<evidence type="ECO:0000313" key="10">
    <source>
        <dbReference type="EMBL" id="CCK70437.1"/>
    </source>
</evidence>
<dbReference type="InterPro" id="IPR036388">
    <property type="entry name" value="WH-like_DNA-bd_sf"/>
</dbReference>
<dbReference type="Gene3D" id="1.10.10.10">
    <property type="entry name" value="Winged helix-like DNA-binding domain superfamily/Winged helix DNA-binding domain"/>
    <property type="match status" value="1"/>
</dbReference>
<dbReference type="GO" id="GO:0000981">
    <property type="term" value="F:DNA-binding transcription factor activity, RNA polymerase II-specific"/>
    <property type="evidence" value="ECO:0007669"/>
    <property type="project" value="TreeGrafter"/>
</dbReference>
<dbReference type="CDD" id="cd00059">
    <property type="entry name" value="FH_FOX"/>
    <property type="match status" value="1"/>
</dbReference>
<feature type="domain" description="FHA" evidence="8">
    <location>
        <begin position="74"/>
        <end position="134"/>
    </location>
</feature>
<keyword evidence="3 6" id="KW-0238">DNA-binding</keyword>
<dbReference type="eggNOG" id="KOG2294">
    <property type="taxonomic scope" value="Eukaryota"/>
</dbReference>
<dbReference type="InterPro" id="IPR008984">
    <property type="entry name" value="SMAD_FHA_dom_sf"/>
</dbReference>
<evidence type="ECO:0000256" key="3">
    <source>
        <dbReference type="ARBA" id="ARBA00023125"/>
    </source>
</evidence>
<reference evidence="11" key="2">
    <citation type="submission" date="2012-08" db="EMBL/GenBank/DDBJ databases">
        <title>Genome sequence of Kazachstania naganishii.</title>
        <authorList>
            <person name="Gordon J.L."/>
            <person name="Armisen D."/>
            <person name="Proux-Wera E."/>
            <person name="OhEigeartaigh S.S."/>
            <person name="Byrne K.P."/>
            <person name="Wolfe K.H."/>
        </authorList>
    </citation>
    <scope>NUCLEOTIDE SEQUENCE [LARGE SCALE GENOMIC DNA]</scope>
    <source>
        <strain evidence="11">ATCC MYA-139 / BCRC 22969 / CBS 8797 / CCRC 22969 / KCTC 17520 / NBRC 10181 / NCYC 3082</strain>
    </source>
</reference>
<sequence length="497" mass="54438">MGSAAVHGVSDFSQFSKSERDGLVDCIVSVLSAPELDTVVSQQYASRKVDQATAKTKVVLRGRNWTFPTDHAEISIGRNSDQIQTAQKHKVDIDLAPGKTVSRRHATIARDEARSVWQLKVLGRNGAKLNFKRVPGGKSITPLDIQSGSIIDICGVQMIFLVPGEDPQVDMNSFSYLIPSLVTMYGLHGNNNTLLQSIINSSKYLEEQKRNGNYTAKIPAVAPVASVADHPGDESVPMSETTTTVDVPSEKPEKIPQKPVIEDRKNLGISTIKAETADFYSDLRATPSSVTKVPSIPLLQTSPPREDGQVKLASSPAGKTVLPGSPLAQNAVKLNAEQSPTASKVVVKDAKSVGQTARVEQMLATRAKKPSVPYSTMIAQAILSNPRGCLSLSEIYEFISASNPYYKMSLTNWKNSVRHNLSVNPSFEKMERGGNPKSKGMDWRISKTLTDEFLVYWYRGKTLRVSKNLTAVLKELQLYMSTHNELPGQDPPETYQK</sequence>
<feature type="DNA-binding region" description="Fork-head" evidence="6">
    <location>
        <begin position="369"/>
        <end position="467"/>
    </location>
</feature>
<dbReference type="Pfam" id="PF00250">
    <property type="entry name" value="Forkhead"/>
    <property type="match status" value="1"/>
</dbReference>
<proteinExistence type="predicted"/>
<evidence type="ECO:0000313" key="11">
    <source>
        <dbReference type="Proteomes" id="UP000006310"/>
    </source>
</evidence>
<dbReference type="AlphaFoldDB" id="J7RZ16"/>
<dbReference type="PROSITE" id="PS00658">
    <property type="entry name" value="FORK_HEAD_2"/>
    <property type="match status" value="1"/>
</dbReference>
<dbReference type="Gene3D" id="2.60.200.20">
    <property type="match status" value="1"/>
</dbReference>
<dbReference type="SUPFAM" id="SSF49879">
    <property type="entry name" value="SMAD/FHA domain"/>
    <property type="match status" value="1"/>
</dbReference>
<dbReference type="GeneID" id="34526137"/>
<gene>
    <name evidence="10" type="primary">KNAG0E01750</name>
    <name evidence="10" type="ordered locus">KNAG_0E01750</name>
</gene>
<evidence type="ECO:0000256" key="4">
    <source>
        <dbReference type="ARBA" id="ARBA00023163"/>
    </source>
</evidence>
<dbReference type="GO" id="GO:0005634">
    <property type="term" value="C:nucleus"/>
    <property type="evidence" value="ECO:0007669"/>
    <property type="project" value="UniProtKB-SubCell"/>
</dbReference>
<dbReference type="STRING" id="1071383.J7RZ16"/>
<name>J7RZ16_HUIN7</name>
<organism evidence="10 11">
    <name type="scientific">Huiozyma naganishii (strain ATCC MYA-139 / BCRC 22969 / CBS 8797 / KCTC 17520 / NBRC 10181 / NCYC 3082 / Yp74L-3)</name>
    <name type="common">Yeast</name>
    <name type="synonym">Kazachstania naganishii</name>
    <dbReference type="NCBI Taxonomy" id="1071383"/>
    <lineage>
        <taxon>Eukaryota</taxon>
        <taxon>Fungi</taxon>
        <taxon>Dikarya</taxon>
        <taxon>Ascomycota</taxon>
        <taxon>Saccharomycotina</taxon>
        <taxon>Saccharomycetes</taxon>
        <taxon>Saccharomycetales</taxon>
        <taxon>Saccharomycetaceae</taxon>
        <taxon>Huiozyma</taxon>
    </lineage>
</organism>
<evidence type="ECO:0000256" key="2">
    <source>
        <dbReference type="ARBA" id="ARBA00023015"/>
    </source>
</evidence>
<keyword evidence="2" id="KW-0805">Transcription regulation</keyword>
<dbReference type="PROSITE" id="PS50006">
    <property type="entry name" value="FHA_DOMAIN"/>
    <property type="match status" value="1"/>
</dbReference>
<dbReference type="SMART" id="SM00339">
    <property type="entry name" value="FH"/>
    <property type="match status" value="1"/>
</dbReference>
<dbReference type="RefSeq" id="XP_022464683.1">
    <property type="nucleotide sequence ID" value="XM_022608159.1"/>
</dbReference>
<protein>
    <recommendedName>
        <fullName evidence="12">FHA domain-containing protein</fullName>
    </recommendedName>
</protein>
<evidence type="ECO:0000259" key="9">
    <source>
        <dbReference type="PROSITE" id="PS50039"/>
    </source>
</evidence>
<dbReference type="HOGENOM" id="CLU_044386_0_0_1"/>
<dbReference type="OMA" id="TIMMEED"/>
<dbReference type="PANTHER" id="PTHR45881:SF1">
    <property type="entry name" value="FORK HEAD PROTEIN HOMOLOG 2"/>
    <property type="match status" value="1"/>
</dbReference>
<evidence type="ECO:0000259" key="8">
    <source>
        <dbReference type="PROSITE" id="PS50006"/>
    </source>
</evidence>
<dbReference type="InterPro" id="IPR030456">
    <property type="entry name" value="TF_fork_head_CS_2"/>
</dbReference>
<dbReference type="InterPro" id="IPR001766">
    <property type="entry name" value="Fork_head_dom"/>
</dbReference>
<dbReference type="InterPro" id="IPR036390">
    <property type="entry name" value="WH_DNA-bd_sf"/>
</dbReference>
<dbReference type="CDD" id="cd22701">
    <property type="entry name" value="FHA_FKH1-like"/>
    <property type="match status" value="1"/>
</dbReference>
<keyword evidence="11" id="KW-1185">Reference proteome</keyword>
<evidence type="ECO:0008006" key="12">
    <source>
        <dbReference type="Google" id="ProtNLM"/>
    </source>
</evidence>
<dbReference type="InterPro" id="IPR000253">
    <property type="entry name" value="FHA_dom"/>
</dbReference>
<dbReference type="EMBL" id="HE978318">
    <property type="protein sequence ID" value="CCK70437.1"/>
    <property type="molecule type" value="Genomic_DNA"/>
</dbReference>
<dbReference type="Proteomes" id="UP000006310">
    <property type="component" value="Chromosome 5"/>
</dbReference>
<evidence type="ECO:0000256" key="6">
    <source>
        <dbReference type="PROSITE-ProRule" id="PRU00089"/>
    </source>
</evidence>
<dbReference type="PANTHER" id="PTHR45881">
    <property type="entry name" value="CHECKPOINT SUPPRESSOR 1-LIKE, ISOFORM A-RELATED"/>
    <property type="match status" value="1"/>
</dbReference>
<feature type="region of interest" description="Disordered" evidence="7">
    <location>
        <begin position="229"/>
        <end position="253"/>
    </location>
</feature>
<dbReference type="Pfam" id="PF00498">
    <property type="entry name" value="FHA"/>
    <property type="match status" value="1"/>
</dbReference>
<comment type="subcellular location">
    <subcellularLocation>
        <location evidence="1 6">Nucleus</location>
    </subcellularLocation>
</comment>
<keyword evidence="5 6" id="KW-0539">Nucleus</keyword>
<feature type="region of interest" description="Disordered" evidence="7">
    <location>
        <begin position="294"/>
        <end position="318"/>
    </location>
</feature>
<dbReference type="PRINTS" id="PR00053">
    <property type="entry name" value="FORKHEAD"/>
</dbReference>
<keyword evidence="4" id="KW-0804">Transcription</keyword>
<accession>J7RZ16</accession>
<evidence type="ECO:0000256" key="5">
    <source>
        <dbReference type="ARBA" id="ARBA00023242"/>
    </source>
</evidence>